<keyword evidence="2" id="KW-0732">Signal</keyword>
<name>A0ABQ4C529_9ACTN</name>
<dbReference type="RefSeq" id="WP_203704202.1">
    <property type="nucleotide sequence ID" value="NZ_BAAALU010000002.1"/>
</dbReference>
<reference evidence="3 4" key="1">
    <citation type="submission" date="2021-01" db="EMBL/GenBank/DDBJ databases">
        <title>Whole genome shotgun sequence of Asanoa iriomotensis NBRC 100142.</title>
        <authorList>
            <person name="Komaki H."/>
            <person name="Tamura T."/>
        </authorList>
    </citation>
    <scope>NUCLEOTIDE SEQUENCE [LARGE SCALE GENOMIC DNA]</scope>
    <source>
        <strain evidence="3 4">NBRC 100142</strain>
    </source>
</reference>
<keyword evidence="1" id="KW-0472">Membrane</keyword>
<comment type="caution">
    <text evidence="3">The sequence shown here is derived from an EMBL/GenBank/DDBJ whole genome shotgun (WGS) entry which is preliminary data.</text>
</comment>
<dbReference type="EMBL" id="BONC01000027">
    <property type="protein sequence ID" value="GIF57887.1"/>
    <property type="molecule type" value="Genomic_DNA"/>
</dbReference>
<sequence>MKLRNRALLRAGVAAAAAIAASTAFAAPALADDTADLGIKLDGTTIAANAEGKFAVVSLSNAGPNDAHGITVTIDISALDTEKIDFIDGECDDPVEGKVLCGIDGDTIEAGAEYDWDFPIVKKDGATGDAGEITVTIEHEGTDPNEKNNTASAKVVLSEESGADLRVYSPDVYTWDEAAKSYTDEPVAPGASSRVFAEVLNMGDMTAKGLAFKVSLPEHVTFTTPEDECDFSADKRVATCDYNDFELKPYELVEEFNSLFYWDIKVDESAPAPSTLHGTVTVAAIDEVEIEAPPAIARMNAPKAAELPEHFKDIDKTDNTDDFGVFVAEAGGEGGGGGLPVTGPAAGIIGGVGGAVVIAGAVLFFLARRRRVVTVTPDA</sequence>
<organism evidence="3 4">
    <name type="scientific">Asanoa iriomotensis</name>
    <dbReference type="NCBI Taxonomy" id="234613"/>
    <lineage>
        <taxon>Bacteria</taxon>
        <taxon>Bacillati</taxon>
        <taxon>Actinomycetota</taxon>
        <taxon>Actinomycetes</taxon>
        <taxon>Micromonosporales</taxon>
        <taxon>Micromonosporaceae</taxon>
        <taxon>Asanoa</taxon>
    </lineage>
</organism>
<feature type="signal peptide" evidence="2">
    <location>
        <begin position="1"/>
        <end position="26"/>
    </location>
</feature>
<protein>
    <recommendedName>
        <fullName evidence="5">DUF11 domain-containing protein</fullName>
    </recommendedName>
</protein>
<evidence type="ECO:0008006" key="5">
    <source>
        <dbReference type="Google" id="ProtNLM"/>
    </source>
</evidence>
<dbReference type="InterPro" id="IPR006311">
    <property type="entry name" value="TAT_signal"/>
</dbReference>
<evidence type="ECO:0000313" key="4">
    <source>
        <dbReference type="Proteomes" id="UP000624325"/>
    </source>
</evidence>
<keyword evidence="4" id="KW-1185">Reference proteome</keyword>
<keyword evidence="1" id="KW-1133">Transmembrane helix</keyword>
<evidence type="ECO:0000313" key="3">
    <source>
        <dbReference type="EMBL" id="GIF57887.1"/>
    </source>
</evidence>
<feature type="transmembrane region" description="Helical" evidence="1">
    <location>
        <begin position="345"/>
        <end position="367"/>
    </location>
</feature>
<dbReference type="Proteomes" id="UP000624325">
    <property type="component" value="Unassembled WGS sequence"/>
</dbReference>
<dbReference type="NCBIfam" id="TIGR01167">
    <property type="entry name" value="LPXTG_anchor"/>
    <property type="match status" value="1"/>
</dbReference>
<feature type="chain" id="PRO_5045354750" description="DUF11 domain-containing protein" evidence="2">
    <location>
        <begin position="27"/>
        <end position="379"/>
    </location>
</feature>
<evidence type="ECO:0000256" key="1">
    <source>
        <dbReference type="SAM" id="Phobius"/>
    </source>
</evidence>
<keyword evidence="1" id="KW-0812">Transmembrane</keyword>
<evidence type="ECO:0000256" key="2">
    <source>
        <dbReference type="SAM" id="SignalP"/>
    </source>
</evidence>
<gene>
    <name evidence="3" type="ORF">Air01nite_39820</name>
</gene>
<dbReference type="PROSITE" id="PS51318">
    <property type="entry name" value="TAT"/>
    <property type="match status" value="1"/>
</dbReference>
<proteinExistence type="predicted"/>
<accession>A0ABQ4C529</accession>